<dbReference type="InterPro" id="IPR056748">
    <property type="entry name" value="VPS13-like_C"/>
</dbReference>
<dbReference type="InterPro" id="IPR026854">
    <property type="entry name" value="VPS13_N"/>
</dbReference>
<dbReference type="InterPro" id="IPR009543">
    <property type="entry name" value="VPS13_VAB"/>
</dbReference>
<dbReference type="Pfam" id="PF25037">
    <property type="entry name" value="VPS13_C"/>
    <property type="match status" value="1"/>
</dbReference>
<evidence type="ECO:0000256" key="1">
    <source>
        <dbReference type="ARBA" id="ARBA00006545"/>
    </source>
</evidence>
<dbReference type="Pfam" id="PF25036">
    <property type="entry name" value="VPS13_VAB"/>
    <property type="match status" value="1"/>
</dbReference>
<reference evidence="10" key="2">
    <citation type="submission" date="2015-10" db="EMBL/GenBank/DDBJ databases">
        <authorList>
            <person name="Gilbert D.G."/>
        </authorList>
    </citation>
    <scope>NUCLEOTIDE SEQUENCE</scope>
</reference>
<dbReference type="PANTHER" id="PTHR16166:SF93">
    <property type="entry name" value="INTERMEMBRANE LIPID TRANSFER PROTEIN VPS13"/>
    <property type="match status" value="1"/>
</dbReference>
<dbReference type="EMBL" id="GDIP01212960">
    <property type="protein sequence ID" value="JAJ10442.1"/>
    <property type="molecule type" value="Transcribed_RNA"/>
</dbReference>
<keyword evidence="4" id="KW-0175">Coiled coil</keyword>
<evidence type="ECO:0000259" key="8">
    <source>
        <dbReference type="Pfam" id="PF25036"/>
    </source>
</evidence>
<dbReference type="GO" id="GO:0045053">
    <property type="term" value="P:protein retention in Golgi apparatus"/>
    <property type="evidence" value="ECO:0007669"/>
    <property type="project" value="TreeGrafter"/>
</dbReference>
<comment type="similarity">
    <text evidence="1">Belongs to the VPS13 family.</text>
</comment>
<evidence type="ECO:0000259" key="9">
    <source>
        <dbReference type="Pfam" id="PF25037"/>
    </source>
</evidence>
<evidence type="ECO:0000256" key="4">
    <source>
        <dbReference type="SAM" id="Coils"/>
    </source>
</evidence>
<proteinExistence type="inferred from homology"/>
<evidence type="ECO:0000256" key="3">
    <source>
        <dbReference type="ARBA" id="ARBA00023055"/>
    </source>
</evidence>
<dbReference type="PANTHER" id="PTHR16166">
    <property type="entry name" value="VACUOLAR PROTEIN SORTING-ASSOCIATED PROTEIN VPS13"/>
    <property type="match status" value="1"/>
</dbReference>
<feature type="region of interest" description="Disordered" evidence="5">
    <location>
        <begin position="1568"/>
        <end position="1588"/>
    </location>
</feature>
<keyword evidence="3" id="KW-0445">Lipid transport</keyword>
<reference evidence="10" key="1">
    <citation type="submission" date="2015-10" db="EMBL/GenBank/DDBJ databases">
        <title>Daphnia magna gene sets from two clonal populations assembled and annotated with EvidentialGene.</title>
        <authorList>
            <person name="Gilbert D."/>
            <person name="Podicheti R."/>
            <person name="Orsini L."/>
            <person name="Colbourne J."/>
            <person name="Pfrender M."/>
        </authorList>
    </citation>
    <scope>NUCLEOTIDE SEQUENCE</scope>
</reference>
<dbReference type="InterPro" id="IPR056747">
    <property type="entry name" value="VPS13-like_M"/>
</dbReference>
<feature type="coiled-coil region" evidence="4">
    <location>
        <begin position="383"/>
        <end position="419"/>
    </location>
</feature>
<feature type="domain" description="Chorein N-terminal" evidence="6">
    <location>
        <begin position="2"/>
        <end position="812"/>
    </location>
</feature>
<dbReference type="InterPro" id="IPR026847">
    <property type="entry name" value="VPS13"/>
</dbReference>
<keyword evidence="2" id="KW-0813">Transport</keyword>
<dbReference type="GO" id="GO:0006623">
    <property type="term" value="P:protein targeting to vacuole"/>
    <property type="evidence" value="ECO:0007669"/>
    <property type="project" value="TreeGrafter"/>
</dbReference>
<protein>
    <submittedName>
        <fullName evidence="10">Vacuolar protein sorting-associated protein 13C</fullName>
    </submittedName>
</protein>
<feature type="domain" description="VPS13-like middle region" evidence="7">
    <location>
        <begin position="1077"/>
        <end position="1884"/>
    </location>
</feature>
<dbReference type="OrthoDB" id="6373482at2759"/>
<evidence type="ECO:0000313" key="10">
    <source>
        <dbReference type="EMBL" id="JAJ10441.1"/>
    </source>
</evidence>
<dbReference type="Pfam" id="PF12624">
    <property type="entry name" value="VPS13_N"/>
    <property type="match status" value="1"/>
</dbReference>
<dbReference type="Pfam" id="PF25033">
    <property type="entry name" value="VPS13_M"/>
    <property type="match status" value="1"/>
</dbReference>
<feature type="compositionally biased region" description="Low complexity" evidence="5">
    <location>
        <begin position="1378"/>
        <end position="1387"/>
    </location>
</feature>
<feature type="region of interest" description="Disordered" evidence="5">
    <location>
        <begin position="1359"/>
        <end position="1387"/>
    </location>
</feature>
<dbReference type="GO" id="GO:0006869">
    <property type="term" value="P:lipid transport"/>
    <property type="evidence" value="ECO:0007669"/>
    <property type="project" value="UniProtKB-KW"/>
</dbReference>
<organism evidence="10">
    <name type="scientific">Daphnia magna</name>
    <dbReference type="NCBI Taxonomy" id="35525"/>
    <lineage>
        <taxon>Eukaryota</taxon>
        <taxon>Metazoa</taxon>
        <taxon>Ecdysozoa</taxon>
        <taxon>Arthropoda</taxon>
        <taxon>Crustacea</taxon>
        <taxon>Branchiopoda</taxon>
        <taxon>Diplostraca</taxon>
        <taxon>Cladocera</taxon>
        <taxon>Anomopoda</taxon>
        <taxon>Daphniidae</taxon>
        <taxon>Daphnia</taxon>
    </lineage>
</organism>
<evidence type="ECO:0000256" key="2">
    <source>
        <dbReference type="ARBA" id="ARBA00022448"/>
    </source>
</evidence>
<dbReference type="EMBL" id="GDIP01212961">
    <property type="protein sequence ID" value="JAJ10441.1"/>
    <property type="molecule type" value="Transcribed_RNA"/>
</dbReference>
<evidence type="ECO:0000259" key="6">
    <source>
        <dbReference type="Pfam" id="PF12624"/>
    </source>
</evidence>
<feature type="domain" description="Vacuolar protein sorting-associated protein 13 VPS13 adaptor binding" evidence="8">
    <location>
        <begin position="2003"/>
        <end position="2551"/>
    </location>
</feature>
<evidence type="ECO:0000256" key="5">
    <source>
        <dbReference type="SAM" id="MobiDB-lite"/>
    </source>
</evidence>
<feature type="domain" description="Intermembrane lipid transfer protein VPS13-like C-terminal" evidence="9">
    <location>
        <begin position="3144"/>
        <end position="3263"/>
    </location>
</feature>
<sequence>MVFETVVSSQLNKFLGAYIENLNSSQLKLGLLGGDVVLNRLVLKQSALDDLDLPVKTVAGHIDELVLKIPWTNIYASRTQVCIKGLYLLAIPNQAVAFDADKERIATKEAKERQLALIEEAKARETAVDSPQESDGFVAKLAAQILQNLLVTVEDVHIRFEDSITDPSHPFALLALESTDSSWNPTLISEPSKQFFKLLSLECLSIYWLSNTTNLLSKMNSQSQVEYFRKGIANAHARPYENSYIAGPITSYAKLRINTRPELDGSNYTIPKIFLNLTMEEISMGLTPNQYKDIVGFLGNIERLNRGSPYRKYRPVISGYKKYAKYWWLFAYQCVLEENVRRRRRNWRWSHMREHRNLVRRYIELYKTKLGQKKEDLRLKKNLEELEDHLDVFNITLARRQAEVQVERIRASEQKIKDEAEAQKKSKGWFSGWFGSGASSSTISPETDSVVKSLQAEMTPAEKAKLYSAIGYEENAVPAIFPKTFVENRFEFFLKKLVILLHDNTNTKQPVILLSSLSRVEATVEQRPVAQALQATVKVGDFVIDGTPQNGDIPSLARPLEANREILSLVYETNPLDESCDQRVRLAAEPLLITYDVKTLEKVSAMFESKEASQLTQLTAAARQKLEDLKKTSALGLEYAIQNHAVMDVDVNIKGSYLILPSGGCLKNNGGKILCNMGNFSFKSVDAKKRSEGSLVNQLMRVGSTEQDIMEEMLKNSYDKFSLDLRDVQVISVLPNEDWTNLVKRTKTDHFILKPMSIELIVEKCLLLDDPRLPKLKVSGQLPSIHIDVIDTRLVNFAAVLKSIPSLAADNTSNEFVGSVATGAELPTRISSDDSALEHLENVFKVANNEDGQHPSDSKEVQLSNDELVQPADLMLRFEFQDVRLSLSVGLDDQASKPVLSFGMESLAMVCTKKVFETVIDLTLKDLSLNFVDHMAIDESQRSVKMINSHDSSKELLSVRFVDVDKHSPEFHARHKSVARKLEVVISSLDCDFHQEAVIDLLQLSKDINSRIDSISSVQRATSTDTENFLRTQPVKLLAAEDKERKRRDISGEIVDFQLKAQFHRFRVNMLTRQLRLTEITISGLEMETSVRASHIVFEAGLDEFRIANPNGDSLYREIASVVDGRAIQLNVKIFNNATEDVNFIDMNKVDLAVHLKMSRMKAVYLSSFVRDLLAFVNHFQAGKEALIEASSAAATAAKENMQKVYVKATRILLDIEFQAPYIIVPQRSNSTDALIIDLGHFTLKNRFDLRKVRNEIGSPAIMDSISLNLQELRIFLAVVDGMKVKSERELIEPLTFNLDLVRNLTSSWYSDEPDLRVDVELGKVSIVVSEFVYRKLMQIVFDNLEEGKQQLLELEHTEIRDRESSRPTSTVQGKATSTESPLLSSQSSELSADSILQRYGPTRVSVAFSIKLAEIKMELFTNVVPKKEMTFSAKLERPLSKLALQGFVVSGQLMSDLSIQSKVTLHSLLIEDTRPLLQSTSGISSPTTPGTPSSSLKRLVERPINRLLYPTESSINPQQQMLLIDFQQKKQQDSEVDVHLCGFTLILCPSYLLRLLNFFTAGLPKPKAAPPVKPTRPTSSSHVAPVRSKKPQSISLMTVTVRVDKPDIFLVDRIDCLDTNALVLNFEMKLNVLMLPQAMDISGDVSKLHIYSCLFNPHHRQGTMATVLSPCWLAVKAKLCEDEQASQVDVNIGDVTLSVSPGTIALLASVSKSMALTGSDDSSLGGEEEEEKDKEEISFASWTNLWEMKPLGFFNFPFLETEIGEEAHELVGDDNMALVPDTPPKRIRSEQMIVVFNHFEMMIETGQGNRTSPLVLLESRMSANVKNWSSLLELTASLNLQAGYYNSRLALWEPLLEPVDCTRLGPVRLRPWELTIKMQKVVDDWDGFEFESRPSSKMEIKFESADTMELTVTRSFLDVVSLLGKAFSDAVNQKFFKRDLLPPSLYVVNNQLDKNVVVILQDSDFTVDDASITDAKELILESGSKIGLKLKPKMRTRSVLSEETENERMLKVKIPELSYQNGGIPVSRSSRRYLPAGKSTKDENIGIVADICNDFGFRSITFRGLVQIHNHFQQPIDVYYMTKTGNEVNGVGRVEKCGVLNVPLFALYTPTGELFFSPLGYGVSIVPFVWRDLQRQNTINKVLQCSSRQSSRASNNEDPFFMQVTGNVEHIYLEDTRKKTLNSFCYAIHLRPTVILHNSLPVPLYILTCGAVNELIVPPGGSSYLSSVEPGAAYVVLKLKNYLERDWACKEEIRPIPAELSVWSLTSYDGSAKATLDLGVFSTVKDQTVHMTVYCPFWMINNTGLLLAYKGEEDNCIYHPENMTDPVLFSFRAKSFFEKKTAMIRVEDSNWSDRFSLDVAGSSGLVTCKTEDGDNPSCYQLGVTVQLSHEGLTKQVVFTPYYILSNLAPFDIDVYEVREVGPRSSTPAPRRDWFALGTSQSVPFWPRFPQKWLVFRVEGTMEETLALSLDNPKPTLLRLNNGYGGLFIDFQVSESSVIIVCHPYEDGRAPLLLVNHSQIPVSISESNDGSTSMELAPHHATYYTWMQPNGARNLTWGTCGFKREFSGRDITRSASGTFDSPAGSLEWISFLHGRQRVLLFTDDKMLAFQQRNVSTAEPVEQSVTVSLHGLGISLVDNIHRREILYAGITSSGIIWETAKMNMMRPIYRAVIIRHNEMLEEAYQQYTRNLAAGIDTGSRRELDGGRLLVDFKELRVYKPKERLLRRSYRSGLELLLETYCNRRLVHARLNKLQIDNQLEDCVFPIVFAPVPPPRSIATESIPHPFVEISIVELLGQQTDVQQYEYFKLLVQECHFRVDMSLVNGVGSLFVNENELVSELEHKKNVEMDIELAKQGLHERTRLLNDKAPENYFKMLHLSPLKIHLSFSNTGSGSAVSSSHQQTNKDPASQLFNLLVQSVGVSLTEVQDVVFRLGFFERNDIFLSWQQLARDLQWHYTGQAAKQFYVLVFGLDVIGNPFGLALGISQGVEQLFYEPFQGAIQGPGEFVEGLALGARSLVGHTLGGLAGAGSKIAGTLGKGLSFLTFDEDYQKNRRETLLRRPHDIGENLALGGKGLFMGLMEGVSGVVMRPIEGAQQQGVGGFFTGIGKGVVGLVTRPTAAIADFASGSLDAMKKAADVNEELSRLRPPRFLHPDGIVRPYIRYQAEGDCLLKILDKGRFSKTDYYVDHAVTDNKMTLLVTDRRLVLMSHDLFGQWQVEWSHPWEELTEPPQSNPNGLYIPLRNNKKVLGLFTSSESGKLVTIQSQEKREMIRKKVEKLMKS</sequence>
<evidence type="ECO:0000259" key="7">
    <source>
        <dbReference type="Pfam" id="PF25033"/>
    </source>
</evidence>
<name>A0A0N7ZTX2_9CRUS</name>
<accession>A0A0N7ZTX2</accession>
<feature type="compositionally biased region" description="Polar residues" evidence="5">
    <location>
        <begin position="1367"/>
        <end position="1377"/>
    </location>
</feature>